<dbReference type="EMBL" id="JBHSBY010000090">
    <property type="protein sequence ID" value="MFC4196965.1"/>
    <property type="molecule type" value="Genomic_DNA"/>
</dbReference>
<sequence length="473" mass="55029">MPIANCNTGNGFTGVLSYIHQENKQIPEGLKHQVMEYNNTFGTIREMAYQMREIANERKTVKKPVLHIQINFHPDEKINSDESQKVINSLLRDIGVKKDNHQYCIVAHKDTAHFHAHVAVNRVGLDGTLINDHRIKDRLQIACDKVEKLKGLRPTENRTVIYEPNDEKGYRYINSNKKGKQKSRLDNTKGAKEIKETIKTDVLSALRNSETPQNLKEYLGLRGVDVNFATNIKGIYGVSFRKDGFALKGSEIGLRWAEINKKLELNSMIKEPNLSNKKIMNPTIEEQKEIDFVAKYNKAISDVINDFKGEVKKENVTVELESVFYKHGFKDTVDSFVFYQEGQKLTIPKQEFQNIQKNLISQYNNHFDRLLAYNDIMNDSPQKINFWDSAKTKTLKRLENQELAFNQKNLKEPIFSVIVNIDVRDFEKKASFDVRKEDLLQRELREKLKAKFQEIMDEPDKKPKTDFIRYRLK</sequence>
<keyword evidence="3" id="KW-1185">Reference proteome</keyword>
<evidence type="ECO:0000313" key="3">
    <source>
        <dbReference type="Proteomes" id="UP001595792"/>
    </source>
</evidence>
<proteinExistence type="predicted"/>
<gene>
    <name evidence="2" type="ORF">ACFOUY_09670</name>
</gene>
<comment type="caution">
    <text evidence="2">The sequence shown here is derived from an EMBL/GenBank/DDBJ whole genome shotgun (WGS) entry which is preliminary data.</text>
</comment>
<organism evidence="2 3">
    <name type="scientific">Pedobacter jamesrossensis</name>
    <dbReference type="NCBI Taxonomy" id="1908238"/>
    <lineage>
        <taxon>Bacteria</taxon>
        <taxon>Pseudomonadati</taxon>
        <taxon>Bacteroidota</taxon>
        <taxon>Sphingobacteriia</taxon>
        <taxon>Sphingobacteriales</taxon>
        <taxon>Sphingobacteriaceae</taxon>
        <taxon>Pedobacter</taxon>
    </lineage>
</organism>
<accession>A0ABV8NIX1</accession>
<evidence type="ECO:0000259" key="1">
    <source>
        <dbReference type="Pfam" id="PF03432"/>
    </source>
</evidence>
<name>A0ABV8NIX1_9SPHI</name>
<evidence type="ECO:0000313" key="2">
    <source>
        <dbReference type="EMBL" id="MFC4196965.1"/>
    </source>
</evidence>
<dbReference type="Pfam" id="PF03432">
    <property type="entry name" value="Relaxase"/>
    <property type="match status" value="1"/>
</dbReference>
<dbReference type="Proteomes" id="UP001595792">
    <property type="component" value="Unassembled WGS sequence"/>
</dbReference>
<feature type="domain" description="MobA/VirD2-like nuclease" evidence="1">
    <location>
        <begin position="31"/>
        <end position="152"/>
    </location>
</feature>
<protein>
    <submittedName>
        <fullName evidence="2">Relaxase/mobilization nuclease domain-containing protein</fullName>
    </submittedName>
</protein>
<reference evidence="3" key="1">
    <citation type="journal article" date="2019" name="Int. J. Syst. Evol. Microbiol.">
        <title>The Global Catalogue of Microorganisms (GCM) 10K type strain sequencing project: providing services to taxonomists for standard genome sequencing and annotation.</title>
        <authorList>
            <consortium name="The Broad Institute Genomics Platform"/>
            <consortium name="The Broad Institute Genome Sequencing Center for Infectious Disease"/>
            <person name="Wu L."/>
            <person name="Ma J."/>
        </authorList>
    </citation>
    <scope>NUCLEOTIDE SEQUENCE [LARGE SCALE GENOMIC DNA]</scope>
    <source>
        <strain evidence="3">CCM 8689</strain>
    </source>
</reference>
<dbReference type="RefSeq" id="WP_378960305.1">
    <property type="nucleotide sequence ID" value="NZ_JBHRXC010000016.1"/>
</dbReference>
<dbReference type="InterPro" id="IPR005094">
    <property type="entry name" value="Endonuclease_MobA/VirD2"/>
</dbReference>